<dbReference type="AlphaFoldDB" id="A0A4Z2CQC6"/>
<proteinExistence type="predicted"/>
<dbReference type="Proteomes" id="UP000311919">
    <property type="component" value="Unassembled WGS sequence"/>
</dbReference>
<comment type="caution">
    <text evidence="1">The sequence shown here is derived from an EMBL/GenBank/DDBJ whole genome shotgun (WGS) entry which is preliminary data.</text>
</comment>
<reference evidence="1 2" key="1">
    <citation type="submission" date="2019-03" db="EMBL/GenBank/DDBJ databases">
        <title>An improved genome assembly of the fluke Schistosoma japonicum.</title>
        <authorList>
            <person name="Hu W."/>
            <person name="Luo F."/>
            <person name="Yin M."/>
            <person name="Mo X."/>
            <person name="Sun C."/>
            <person name="Wu Q."/>
            <person name="Zhu B."/>
            <person name="Xiang M."/>
            <person name="Wang J."/>
            <person name="Wang Y."/>
            <person name="Zhang T."/>
            <person name="Xu B."/>
            <person name="Zheng H."/>
            <person name="Feng Z."/>
        </authorList>
    </citation>
    <scope>NUCLEOTIDE SEQUENCE [LARGE SCALE GENOMIC DNA]</scope>
    <source>
        <strain evidence="1">HuSjv2</strain>
        <tissue evidence="1">Worms</tissue>
    </source>
</reference>
<name>A0A4Z2CQC6_SCHJA</name>
<evidence type="ECO:0000313" key="2">
    <source>
        <dbReference type="Proteomes" id="UP000311919"/>
    </source>
</evidence>
<sequence>METLESPSSLIALYSFAKSVQMRIDEHMFSRKKNPRVTRTNSPEKVCDSEESTIEVNPFYKTPFNVIVSGEYDEDVNNADECLPLNSLKGLGIISETSQVDGYHLFRTYSLAICFAREQATMFLKQAKLTDCKVG</sequence>
<accession>A0A4Z2CQC6</accession>
<evidence type="ECO:0000313" key="1">
    <source>
        <dbReference type="EMBL" id="TNN06200.1"/>
    </source>
</evidence>
<protein>
    <submittedName>
        <fullName evidence="1">Uncharacterized protein</fullName>
    </submittedName>
</protein>
<gene>
    <name evidence="1" type="ORF">EWB00_008529</name>
</gene>
<dbReference type="EMBL" id="SKCS01000475">
    <property type="protein sequence ID" value="TNN06200.1"/>
    <property type="molecule type" value="Genomic_DNA"/>
</dbReference>
<keyword evidence="2" id="KW-1185">Reference proteome</keyword>
<organism evidence="1 2">
    <name type="scientific">Schistosoma japonicum</name>
    <name type="common">Blood fluke</name>
    <dbReference type="NCBI Taxonomy" id="6182"/>
    <lineage>
        <taxon>Eukaryota</taxon>
        <taxon>Metazoa</taxon>
        <taxon>Spiralia</taxon>
        <taxon>Lophotrochozoa</taxon>
        <taxon>Platyhelminthes</taxon>
        <taxon>Trematoda</taxon>
        <taxon>Digenea</taxon>
        <taxon>Strigeidida</taxon>
        <taxon>Schistosomatoidea</taxon>
        <taxon>Schistosomatidae</taxon>
        <taxon>Schistosoma</taxon>
    </lineage>
</organism>